<proteinExistence type="predicted"/>
<dbReference type="GO" id="GO:0051603">
    <property type="term" value="P:proteolysis involved in protein catabolic process"/>
    <property type="evidence" value="ECO:0007669"/>
    <property type="project" value="TreeGrafter"/>
</dbReference>
<accession>A0A501X4K5</accession>
<reference evidence="8 9" key="1">
    <citation type="submission" date="2019-06" db="EMBL/GenBank/DDBJ databases">
        <title>A novel bacterium of genus Marinomonas, isolated from coastal sand.</title>
        <authorList>
            <person name="Huang H."/>
            <person name="Mo K."/>
            <person name="Hu Y."/>
        </authorList>
    </citation>
    <scope>NUCLEOTIDE SEQUENCE [LARGE SCALE GENOMIC DNA]</scope>
    <source>
        <strain evidence="8 9">HB171799</strain>
    </source>
</reference>
<dbReference type="InterPro" id="IPR001915">
    <property type="entry name" value="Peptidase_M48"/>
</dbReference>
<dbReference type="EMBL" id="VFRR01000001">
    <property type="protein sequence ID" value="TPE55480.1"/>
    <property type="molecule type" value="Genomic_DNA"/>
</dbReference>
<dbReference type="RefSeq" id="WP_140586476.1">
    <property type="nucleotide sequence ID" value="NZ_VFRR01000001.1"/>
</dbReference>
<keyword evidence="2" id="KW-0645">Protease</keyword>
<evidence type="ECO:0000313" key="9">
    <source>
        <dbReference type="Proteomes" id="UP000315901"/>
    </source>
</evidence>
<gene>
    <name evidence="8" type="ORF">FJM67_00065</name>
</gene>
<protein>
    <submittedName>
        <fullName evidence="8">Peptidase M48</fullName>
    </submittedName>
</protein>
<dbReference type="PANTHER" id="PTHR22726:SF1">
    <property type="entry name" value="METALLOENDOPEPTIDASE OMA1, MITOCHONDRIAL"/>
    <property type="match status" value="1"/>
</dbReference>
<feature type="domain" description="Peptidase M48" evidence="7">
    <location>
        <begin position="88"/>
        <end position="260"/>
    </location>
</feature>
<comment type="caution">
    <text evidence="8">The sequence shown here is derived from an EMBL/GenBank/DDBJ whole genome shotgun (WGS) entry which is preliminary data.</text>
</comment>
<evidence type="ECO:0000259" key="7">
    <source>
        <dbReference type="Pfam" id="PF01435"/>
    </source>
</evidence>
<dbReference type="CDD" id="cd07324">
    <property type="entry name" value="M48C_Oma1-like"/>
    <property type="match status" value="1"/>
</dbReference>
<evidence type="ECO:0000256" key="2">
    <source>
        <dbReference type="ARBA" id="ARBA00022670"/>
    </source>
</evidence>
<evidence type="ECO:0000256" key="3">
    <source>
        <dbReference type="ARBA" id="ARBA00022723"/>
    </source>
</evidence>
<evidence type="ECO:0000256" key="4">
    <source>
        <dbReference type="ARBA" id="ARBA00022801"/>
    </source>
</evidence>
<comment type="cofactor">
    <cofactor evidence="1">
        <name>Zn(2+)</name>
        <dbReference type="ChEBI" id="CHEBI:29105"/>
    </cofactor>
</comment>
<dbReference type="InterPro" id="IPR011990">
    <property type="entry name" value="TPR-like_helical_dom_sf"/>
</dbReference>
<dbReference type="AlphaFoldDB" id="A0A501X4K5"/>
<evidence type="ECO:0000256" key="6">
    <source>
        <dbReference type="ARBA" id="ARBA00023049"/>
    </source>
</evidence>
<keyword evidence="5" id="KW-0862">Zinc</keyword>
<dbReference type="GO" id="GO:0046872">
    <property type="term" value="F:metal ion binding"/>
    <property type="evidence" value="ECO:0007669"/>
    <property type="project" value="UniProtKB-KW"/>
</dbReference>
<evidence type="ECO:0000256" key="1">
    <source>
        <dbReference type="ARBA" id="ARBA00001947"/>
    </source>
</evidence>
<keyword evidence="3" id="KW-0479">Metal-binding</keyword>
<keyword evidence="9" id="KW-1185">Reference proteome</keyword>
<evidence type="ECO:0000313" key="8">
    <source>
        <dbReference type="EMBL" id="TPE55480.1"/>
    </source>
</evidence>
<keyword evidence="6" id="KW-0482">Metalloprotease</keyword>
<organism evidence="8 9">
    <name type="scientific">Maribrevibacterium harenarium</name>
    <dbReference type="NCBI Taxonomy" id="2589817"/>
    <lineage>
        <taxon>Bacteria</taxon>
        <taxon>Pseudomonadati</taxon>
        <taxon>Pseudomonadota</taxon>
        <taxon>Gammaproteobacteria</taxon>
        <taxon>Oceanospirillales</taxon>
        <taxon>Oceanospirillaceae</taxon>
        <taxon>Maribrevibacterium</taxon>
    </lineage>
</organism>
<dbReference type="Proteomes" id="UP000315901">
    <property type="component" value="Unassembled WGS sequence"/>
</dbReference>
<dbReference type="PANTHER" id="PTHR22726">
    <property type="entry name" value="METALLOENDOPEPTIDASE OMA1"/>
    <property type="match status" value="1"/>
</dbReference>
<name>A0A501X4K5_9GAMM</name>
<evidence type="ECO:0000256" key="5">
    <source>
        <dbReference type="ARBA" id="ARBA00022833"/>
    </source>
</evidence>
<dbReference type="InterPro" id="IPR051156">
    <property type="entry name" value="Mito/Outer_Membr_Metalloprot"/>
</dbReference>
<dbReference type="Pfam" id="PF01435">
    <property type="entry name" value="Peptidase_M48"/>
    <property type="match status" value="1"/>
</dbReference>
<sequence>MRLFFLLVSKVNKPLFTAFLLVGLVSTSVFSSPYSGSQLPDLIPKADERSLTNPSFVLGHHWFRKISSSPGLIDFPPAYDYLRLKLAELTPYSQLTNKMVDIALLNSRQTNAFVIPGNHLFIYSDILVLIDQEDSLMGLLAHELAHLELSHYERGQQQRANEQRQALALMLAGIFAAANGSAEAGTSIAIGGAANQASNLLSYSRDHEREADRRGRELLRMAGKAPSGMTRLLLGLSAQSQANPDLEFLYTHPLPLSRAADQLTPEDNRITSQPSFAANSDASFRYFRATLLAYRAALVDNPEPYLKSQVTSPDSQHFALALLALLLDQIEKSQQHLDQITSENEFTSYLQLQVWLQSQQELRAKTWLTRQLQIAPNNLTMTTLLHLIQPGLPYIAATTEAYRYQIEQRLRGNLVAARNNNDEAMLYTIKAEQAYWNGNTELALRYLQDALNVDSSHYRSLELRSQYEKMKGLEIDQALFN</sequence>
<dbReference type="GO" id="GO:0016020">
    <property type="term" value="C:membrane"/>
    <property type="evidence" value="ECO:0007669"/>
    <property type="project" value="TreeGrafter"/>
</dbReference>
<keyword evidence="4" id="KW-0378">Hydrolase</keyword>
<dbReference type="OrthoDB" id="9810445at2"/>
<dbReference type="SUPFAM" id="SSF48452">
    <property type="entry name" value="TPR-like"/>
    <property type="match status" value="1"/>
</dbReference>
<dbReference type="GO" id="GO:0004222">
    <property type="term" value="F:metalloendopeptidase activity"/>
    <property type="evidence" value="ECO:0007669"/>
    <property type="project" value="InterPro"/>
</dbReference>
<dbReference type="Gene3D" id="3.30.2010.10">
    <property type="entry name" value="Metalloproteases ('zincins'), catalytic domain"/>
    <property type="match status" value="1"/>
</dbReference>